<dbReference type="GO" id="GO:0006270">
    <property type="term" value="P:DNA replication initiation"/>
    <property type="evidence" value="ECO:0007669"/>
    <property type="project" value="TreeGrafter"/>
</dbReference>
<evidence type="ECO:0000259" key="1">
    <source>
        <dbReference type="Pfam" id="PF22688"/>
    </source>
</evidence>
<reference evidence="2" key="1">
    <citation type="submission" date="2017-08" db="EMBL/GenBank/DDBJ databases">
        <authorList>
            <person name="Imhoff J.F."/>
            <person name="Rahn T."/>
            <person name="Kuenzel S."/>
            <person name="Neulinger S.C."/>
        </authorList>
    </citation>
    <scope>NUCLEOTIDE SEQUENCE</scope>
    <source>
        <strain evidence="2">DSM 9154</strain>
    </source>
</reference>
<dbReference type="GO" id="GO:0005886">
    <property type="term" value="C:plasma membrane"/>
    <property type="evidence" value="ECO:0007669"/>
    <property type="project" value="TreeGrafter"/>
</dbReference>
<protein>
    <submittedName>
        <fullName evidence="2">DNA replication protein</fullName>
    </submittedName>
</protein>
<dbReference type="GO" id="GO:0003688">
    <property type="term" value="F:DNA replication origin binding"/>
    <property type="evidence" value="ECO:0007669"/>
    <property type="project" value="TreeGrafter"/>
</dbReference>
<evidence type="ECO:0000313" key="2">
    <source>
        <dbReference type="EMBL" id="MBK1697518.1"/>
    </source>
</evidence>
<organism evidence="2 3">
    <name type="scientific">Rhodovibrio salinarum</name>
    <dbReference type="NCBI Taxonomy" id="1087"/>
    <lineage>
        <taxon>Bacteria</taxon>
        <taxon>Pseudomonadati</taxon>
        <taxon>Pseudomonadota</taxon>
        <taxon>Alphaproteobacteria</taxon>
        <taxon>Rhodospirillales</taxon>
        <taxon>Rhodovibrionaceae</taxon>
        <taxon>Rhodovibrio</taxon>
    </lineage>
</organism>
<dbReference type="EMBL" id="NRRE01000026">
    <property type="protein sequence ID" value="MBK1697518.1"/>
    <property type="molecule type" value="Genomic_DNA"/>
</dbReference>
<sequence length="252" mass="27446">MPAQLPLDLPHRPALGREDFLVAEANQTAVAWIDLWPSWPQPALVLHGPAGSGKTHLAQVWRHTSAAAEADATRLLAADPPDLLGDGTELLLDDADRVIAEARDRAVVERRLLHLYNVVRERGGHLLLTARSAPARWELALPDLRSRLQAATCAELGAPDDQLIQAVLIKLFADRQLRVAPEVVRFLLLRMERSFAEAERIVDALDAASLAERKEITVPLARQVLNADIGGRFADENDNGAGESDDGSGDRG</sequence>
<dbReference type="AlphaFoldDB" id="A0A934QIQ0"/>
<dbReference type="Pfam" id="PF22688">
    <property type="entry name" value="Hda_lid"/>
    <property type="match status" value="1"/>
</dbReference>
<proteinExistence type="predicted"/>
<dbReference type="PANTHER" id="PTHR30050:SF5">
    <property type="entry name" value="DNAA REGULATORY INACTIVATOR HDA"/>
    <property type="match status" value="1"/>
</dbReference>
<accession>A0A934QIQ0</accession>
<keyword evidence="3" id="KW-1185">Reference proteome</keyword>
<gene>
    <name evidence="2" type="ORF">CKO21_09705</name>
</gene>
<reference evidence="2" key="2">
    <citation type="journal article" date="2020" name="Microorganisms">
        <title>Osmotic Adaptation and Compatible Solute Biosynthesis of Phototrophic Bacteria as Revealed from Genome Analyses.</title>
        <authorList>
            <person name="Imhoff J.F."/>
            <person name="Rahn T."/>
            <person name="Kunzel S."/>
            <person name="Keller A."/>
            <person name="Neulinger S.C."/>
        </authorList>
    </citation>
    <scope>NUCLEOTIDE SEQUENCE</scope>
    <source>
        <strain evidence="2">DSM 9154</strain>
    </source>
</reference>
<dbReference type="RefSeq" id="WP_037256413.1">
    <property type="nucleotide sequence ID" value="NZ_NRRE01000026.1"/>
</dbReference>
<dbReference type="Gene3D" id="3.40.50.300">
    <property type="entry name" value="P-loop containing nucleotide triphosphate hydrolases"/>
    <property type="match status" value="1"/>
</dbReference>
<dbReference type="Gene3D" id="1.10.8.60">
    <property type="match status" value="1"/>
</dbReference>
<evidence type="ECO:0000313" key="3">
    <source>
        <dbReference type="Proteomes" id="UP000778970"/>
    </source>
</evidence>
<dbReference type="SUPFAM" id="SSF52540">
    <property type="entry name" value="P-loop containing nucleoside triphosphate hydrolases"/>
    <property type="match status" value="1"/>
</dbReference>
<comment type="caution">
    <text evidence="2">The sequence shown here is derived from an EMBL/GenBank/DDBJ whole genome shotgun (WGS) entry which is preliminary data.</text>
</comment>
<feature type="domain" description="Hda lid" evidence="1">
    <location>
        <begin position="166"/>
        <end position="225"/>
    </location>
</feature>
<dbReference type="Proteomes" id="UP000778970">
    <property type="component" value="Unassembled WGS sequence"/>
</dbReference>
<dbReference type="InterPro" id="IPR055199">
    <property type="entry name" value="Hda_lid"/>
</dbReference>
<dbReference type="InterPro" id="IPR027417">
    <property type="entry name" value="P-loop_NTPase"/>
</dbReference>
<name>A0A934QIQ0_9PROT</name>
<dbReference type="PANTHER" id="PTHR30050">
    <property type="entry name" value="CHROMOSOMAL REPLICATION INITIATOR PROTEIN DNAA"/>
    <property type="match status" value="1"/>
</dbReference>